<comment type="caution">
    <text evidence="4">The sequence shown here is derived from an EMBL/GenBank/DDBJ whole genome shotgun (WGS) entry which is preliminary data.</text>
</comment>
<dbReference type="PANTHER" id="PTHR46517:SF1">
    <property type="entry name" value="FRUCTOSE-2,6-BISPHOSPHATASE TIGAR"/>
    <property type="match status" value="1"/>
</dbReference>
<dbReference type="GO" id="GO:0045820">
    <property type="term" value="P:negative regulation of glycolytic process"/>
    <property type="evidence" value="ECO:0007669"/>
    <property type="project" value="TreeGrafter"/>
</dbReference>
<dbReference type="GO" id="GO:0005829">
    <property type="term" value="C:cytosol"/>
    <property type="evidence" value="ECO:0007669"/>
    <property type="project" value="TreeGrafter"/>
</dbReference>
<dbReference type="Pfam" id="PF00300">
    <property type="entry name" value="His_Phos_1"/>
    <property type="match status" value="1"/>
</dbReference>
<dbReference type="InterPro" id="IPR051695">
    <property type="entry name" value="Phosphoglycerate_Mutase"/>
</dbReference>
<dbReference type="PANTHER" id="PTHR46517">
    <property type="entry name" value="FRUCTOSE-2,6-BISPHOSPHATASE TIGAR"/>
    <property type="match status" value="1"/>
</dbReference>
<sequence>MMARVFVVRHGNTFAAGDAPRRIGGRTDLPLVVHGRDQARALGQDFARRGIVFDRVVCGPLQRTRQTADILLAAAGQKCAVTIAEWLREIDHGPDEDRCEAAVVARLGQRALDAWKTDAIPPAGWRVDADMRRTAWRETLAKAVGTLLIVTSNGSARFALPDAAPLRTGAYGTIAVAAHTPPVAIAWDVRP</sequence>
<evidence type="ECO:0000256" key="1">
    <source>
        <dbReference type="ARBA" id="ARBA00022801"/>
    </source>
</evidence>
<evidence type="ECO:0000256" key="3">
    <source>
        <dbReference type="PIRSR" id="PIRSR613078-2"/>
    </source>
</evidence>
<dbReference type="EMBL" id="QAOG01000004">
    <property type="protein sequence ID" value="PTQ59597.1"/>
    <property type="molecule type" value="Genomic_DNA"/>
</dbReference>
<dbReference type="InterPro" id="IPR013078">
    <property type="entry name" value="His_Pase_superF_clade-1"/>
</dbReference>
<dbReference type="SMART" id="SM00855">
    <property type="entry name" value="PGAM"/>
    <property type="match status" value="1"/>
</dbReference>
<dbReference type="RefSeq" id="WP_341871503.1">
    <property type="nucleotide sequence ID" value="NZ_QAOG01000004.1"/>
</dbReference>
<dbReference type="GO" id="GO:0004331">
    <property type="term" value="F:fructose-2,6-bisphosphate 2-phosphatase activity"/>
    <property type="evidence" value="ECO:0007669"/>
    <property type="project" value="TreeGrafter"/>
</dbReference>
<feature type="active site" description="Proton donor/acceptor" evidence="2">
    <location>
        <position position="89"/>
    </location>
</feature>
<dbReference type="CDD" id="cd07067">
    <property type="entry name" value="HP_PGM_like"/>
    <property type="match status" value="1"/>
</dbReference>
<protein>
    <submittedName>
        <fullName evidence="4">Putative phosphoglycerate mutase</fullName>
    </submittedName>
</protein>
<feature type="binding site" evidence="3">
    <location>
        <position position="63"/>
    </location>
    <ligand>
        <name>substrate</name>
    </ligand>
</feature>
<dbReference type="InterPro" id="IPR029033">
    <property type="entry name" value="His_PPase_superfam"/>
</dbReference>
<evidence type="ECO:0000313" key="4">
    <source>
        <dbReference type="EMBL" id="PTQ59597.1"/>
    </source>
</evidence>
<organism evidence="4 5">
    <name type="scientific">Sphingomonas aurantiaca</name>
    <dbReference type="NCBI Taxonomy" id="185949"/>
    <lineage>
        <taxon>Bacteria</taxon>
        <taxon>Pseudomonadati</taxon>
        <taxon>Pseudomonadota</taxon>
        <taxon>Alphaproteobacteria</taxon>
        <taxon>Sphingomonadales</taxon>
        <taxon>Sphingomonadaceae</taxon>
        <taxon>Sphingomonas</taxon>
    </lineage>
</organism>
<gene>
    <name evidence="4" type="ORF">C8J26_2446</name>
</gene>
<reference evidence="4 5" key="1">
    <citation type="submission" date="2018-04" db="EMBL/GenBank/DDBJ databases">
        <title>Genomic Encyclopedia of Type Strains, Phase III (KMG-III): the genomes of soil and plant-associated and newly described type strains.</title>
        <authorList>
            <person name="Whitman W."/>
        </authorList>
    </citation>
    <scope>NUCLEOTIDE SEQUENCE [LARGE SCALE GENOMIC DNA]</scope>
    <source>
        <strain evidence="4 5">MA101b</strain>
    </source>
</reference>
<accession>A0A2T5GJU9</accession>
<dbReference type="AlphaFoldDB" id="A0A2T5GJU9"/>
<dbReference type="SUPFAM" id="SSF53254">
    <property type="entry name" value="Phosphoglycerate mutase-like"/>
    <property type="match status" value="1"/>
</dbReference>
<evidence type="ECO:0000313" key="5">
    <source>
        <dbReference type="Proteomes" id="UP000244189"/>
    </source>
</evidence>
<dbReference type="Gene3D" id="3.40.50.1240">
    <property type="entry name" value="Phosphoglycerate mutase-like"/>
    <property type="match status" value="1"/>
</dbReference>
<evidence type="ECO:0000256" key="2">
    <source>
        <dbReference type="PIRSR" id="PIRSR613078-1"/>
    </source>
</evidence>
<keyword evidence="5" id="KW-1185">Reference proteome</keyword>
<proteinExistence type="predicted"/>
<feature type="active site" description="Tele-phosphohistidine intermediate" evidence="2">
    <location>
        <position position="10"/>
    </location>
</feature>
<dbReference type="GO" id="GO:0043456">
    <property type="term" value="P:regulation of pentose-phosphate shunt"/>
    <property type="evidence" value="ECO:0007669"/>
    <property type="project" value="TreeGrafter"/>
</dbReference>
<name>A0A2T5GJU9_9SPHN</name>
<dbReference type="Proteomes" id="UP000244189">
    <property type="component" value="Unassembled WGS sequence"/>
</dbReference>
<keyword evidence="1" id="KW-0378">Hydrolase</keyword>